<reference evidence="1 2" key="1">
    <citation type="journal article" date="2013" name="BMC Genomics">
        <title>The genome and transcriptome of the pine saprophyte Ophiostoma piceae, and a comparison with the bark beetle-associated pine pathogen Grosmannia clavigera.</title>
        <authorList>
            <person name="Haridas S."/>
            <person name="Wang Y."/>
            <person name="Lim L."/>
            <person name="Massoumi Alamouti S."/>
            <person name="Jackman S."/>
            <person name="Docking R."/>
            <person name="Robertson G."/>
            <person name="Birol I."/>
            <person name="Bohlmann J."/>
            <person name="Breuil C."/>
        </authorList>
    </citation>
    <scope>NUCLEOTIDE SEQUENCE [LARGE SCALE GENOMIC DNA]</scope>
    <source>
        <strain evidence="1 2">UAMH 11346</strain>
    </source>
</reference>
<name>S3C1A7_OPHP1</name>
<evidence type="ECO:0000313" key="2">
    <source>
        <dbReference type="Proteomes" id="UP000016923"/>
    </source>
</evidence>
<dbReference type="VEuPathDB" id="FungiDB:F503_02660"/>
<gene>
    <name evidence="1" type="ORF">F503_02660</name>
</gene>
<protein>
    <submittedName>
        <fullName evidence="1">Carboxylesterase from carbohydrate esterase</fullName>
    </submittedName>
</protein>
<keyword evidence="2" id="KW-1185">Reference proteome</keyword>
<dbReference type="AlphaFoldDB" id="S3C1A7"/>
<dbReference type="HOGENOM" id="CLU_2513224_0_0_1"/>
<sequence length="85" mass="9467">MAIATDGEFTCYSLTKSYSAAKHNTYTKLWCTPAKTKSRPYNDSGAKYCKCHAGEHTVVFAAEARDGLPDRDGFNISFMQLVVDY</sequence>
<accession>S3C1A7</accession>
<organism evidence="1 2">
    <name type="scientific">Ophiostoma piceae (strain UAMH 11346)</name>
    <name type="common">Sap stain fungus</name>
    <dbReference type="NCBI Taxonomy" id="1262450"/>
    <lineage>
        <taxon>Eukaryota</taxon>
        <taxon>Fungi</taxon>
        <taxon>Dikarya</taxon>
        <taxon>Ascomycota</taxon>
        <taxon>Pezizomycotina</taxon>
        <taxon>Sordariomycetes</taxon>
        <taxon>Sordariomycetidae</taxon>
        <taxon>Ophiostomatales</taxon>
        <taxon>Ophiostomataceae</taxon>
        <taxon>Ophiostoma</taxon>
    </lineage>
</organism>
<dbReference type="Proteomes" id="UP000016923">
    <property type="component" value="Unassembled WGS sequence"/>
</dbReference>
<dbReference type="STRING" id="1262450.S3C1A7"/>
<evidence type="ECO:0000313" key="1">
    <source>
        <dbReference type="EMBL" id="EPE06532.1"/>
    </source>
</evidence>
<dbReference type="EMBL" id="KE148153">
    <property type="protein sequence ID" value="EPE06532.1"/>
    <property type="molecule type" value="Genomic_DNA"/>
</dbReference>
<proteinExistence type="predicted"/>